<organism evidence="4 5">
    <name type="scientific">Actinophytocola xanthii</name>
    <dbReference type="NCBI Taxonomy" id="1912961"/>
    <lineage>
        <taxon>Bacteria</taxon>
        <taxon>Bacillati</taxon>
        <taxon>Actinomycetota</taxon>
        <taxon>Actinomycetes</taxon>
        <taxon>Pseudonocardiales</taxon>
        <taxon>Pseudonocardiaceae</taxon>
    </lineage>
</organism>
<dbReference type="EMBL" id="MSIE01000049">
    <property type="protein sequence ID" value="OLF14774.1"/>
    <property type="molecule type" value="Genomic_DNA"/>
</dbReference>
<dbReference type="PANTHER" id="PTHR11908">
    <property type="entry name" value="XANTHINE DEHYDROGENASE"/>
    <property type="match status" value="1"/>
</dbReference>
<evidence type="ECO:0000259" key="3">
    <source>
        <dbReference type="SMART" id="SM01008"/>
    </source>
</evidence>
<sequence>MTRSPVGTPVRRVEGRLKVTGAARYPADHNLSDLAHGYLVLSTIGRGTVRSMNVDPVRAAPGVLAVYTPFEPPPLEPPWAQDPTAGIGYLQFPMQDKEVRYHGQVIGMVVARTFEQARDAAALLEVTYQRRTPNASFADGVPHATQGRPPVDILAAGTGSIDEALARSEVTVTATYTQHPEHHNPMEPHATTAVWQGGHLTLYCGAQAPLLRALQVAPAVGVDPARVHVVSPHVGGGFGGKVVAYPQSVLAASAARELGRPVRVVVTREQLFTVTGHRPAFSQTVSLGADRHGRLNAIKHDAVSSGSVAGPYFGDPADWSRTVYRCPNIHLGARVVPLDVPPATIMRAPNEEPGSFALESAMDELAATLGVDPLALRTANYSTTHPGTGLPWSSKHLDECYRVGADRFGWHRRAAEPGTRVDGDWLVGMGMATLVYPAARFEMAMRVAFRRDGTADVAGATADPGTGMWTVLAVVGADSLGIPIHRIRPDLGDSALASSPLVPGMLAGAGGSTGTASAAPAVRAAAESAIRALRKHAVEHDRSPFHGLSVEDVHYRDGVLHAGRATATFGELLTATGTGRIEAVEATGQGDEVTRHAFASFGACFCEVRVNRWTREPRVARMTCVVDAGTIINTATARNQIVGGIVWGVGQALLEGARVDPASGRIANANLADYPIPVNADIPPVDVHFLSYPDTVFNPLGARGIGELSTAGSAAAIVNAVYDATGIRVRDLPVTMDKLLAR</sequence>
<feature type="domain" description="Aldehyde oxidase/xanthine dehydrogenase a/b hammerhead" evidence="3">
    <location>
        <begin position="20"/>
        <end position="132"/>
    </location>
</feature>
<dbReference type="Proteomes" id="UP000185596">
    <property type="component" value="Unassembled WGS sequence"/>
</dbReference>
<dbReference type="InterPro" id="IPR037165">
    <property type="entry name" value="AldOxase/xan_DH_Mopterin-bd_sf"/>
</dbReference>
<evidence type="ECO:0000313" key="4">
    <source>
        <dbReference type="EMBL" id="OLF14774.1"/>
    </source>
</evidence>
<dbReference type="InterPro" id="IPR046867">
    <property type="entry name" value="AldOxase/xan_DH_MoCoBD2"/>
</dbReference>
<keyword evidence="1" id="KW-0500">Molybdenum</keyword>
<reference evidence="4 5" key="1">
    <citation type="submission" date="2016-12" db="EMBL/GenBank/DDBJ databases">
        <title>The draft genome sequence of Actinophytocola sp. 11-183.</title>
        <authorList>
            <person name="Wang W."/>
            <person name="Yuan L."/>
        </authorList>
    </citation>
    <scope>NUCLEOTIDE SEQUENCE [LARGE SCALE GENOMIC DNA]</scope>
    <source>
        <strain evidence="4 5">11-183</strain>
    </source>
</reference>
<dbReference type="InterPro" id="IPR008274">
    <property type="entry name" value="AldOxase/xan_DH_MoCoBD1"/>
</dbReference>
<name>A0A1Q8CK84_9PSEU</name>
<evidence type="ECO:0000313" key="5">
    <source>
        <dbReference type="Proteomes" id="UP000185596"/>
    </source>
</evidence>
<dbReference type="Pfam" id="PF02738">
    <property type="entry name" value="MoCoBD_1"/>
    <property type="match status" value="1"/>
</dbReference>
<dbReference type="RefSeq" id="WP_075128291.1">
    <property type="nucleotide sequence ID" value="NZ_MSIE01000049.1"/>
</dbReference>
<dbReference type="InterPro" id="IPR036856">
    <property type="entry name" value="Ald_Oxase/Xan_DH_a/b_sf"/>
</dbReference>
<dbReference type="AlphaFoldDB" id="A0A1Q8CK84"/>
<dbReference type="Pfam" id="PF20256">
    <property type="entry name" value="MoCoBD_2"/>
    <property type="match status" value="1"/>
</dbReference>
<dbReference type="STRING" id="1912961.BU204_25545"/>
<dbReference type="SMART" id="SM01008">
    <property type="entry name" value="Ald_Xan_dh_C"/>
    <property type="match status" value="1"/>
</dbReference>
<evidence type="ECO:0000256" key="1">
    <source>
        <dbReference type="ARBA" id="ARBA00022505"/>
    </source>
</evidence>
<dbReference type="InterPro" id="IPR016208">
    <property type="entry name" value="Ald_Oxase/xanthine_DH-like"/>
</dbReference>
<dbReference type="Gene3D" id="3.30.365.10">
    <property type="entry name" value="Aldehyde oxidase/xanthine dehydrogenase, molybdopterin binding domain"/>
    <property type="match status" value="4"/>
</dbReference>
<dbReference type="Gene3D" id="3.90.1170.50">
    <property type="entry name" value="Aldehyde oxidase/xanthine dehydrogenase, a/b hammerhead"/>
    <property type="match status" value="1"/>
</dbReference>
<gene>
    <name evidence="4" type="ORF">BU204_25545</name>
</gene>
<dbReference type="GO" id="GO:0005506">
    <property type="term" value="F:iron ion binding"/>
    <property type="evidence" value="ECO:0007669"/>
    <property type="project" value="InterPro"/>
</dbReference>
<keyword evidence="2" id="KW-0560">Oxidoreductase</keyword>
<dbReference type="PANTHER" id="PTHR11908:SF132">
    <property type="entry name" value="ALDEHYDE OXIDASE 1-RELATED"/>
    <property type="match status" value="1"/>
</dbReference>
<dbReference type="SUPFAM" id="SSF56003">
    <property type="entry name" value="Molybdenum cofactor-binding domain"/>
    <property type="match status" value="1"/>
</dbReference>
<keyword evidence="5" id="KW-1185">Reference proteome</keyword>
<dbReference type="Pfam" id="PF01315">
    <property type="entry name" value="Ald_Xan_dh_C"/>
    <property type="match status" value="1"/>
</dbReference>
<proteinExistence type="predicted"/>
<dbReference type="SUPFAM" id="SSF54665">
    <property type="entry name" value="CO dehydrogenase molybdoprotein N-domain-like"/>
    <property type="match status" value="1"/>
</dbReference>
<dbReference type="InterPro" id="IPR000674">
    <property type="entry name" value="Ald_Oxase/Xan_DH_a/b"/>
</dbReference>
<dbReference type="OrthoDB" id="135295at2"/>
<comment type="caution">
    <text evidence="4">The sequence shown here is derived from an EMBL/GenBank/DDBJ whole genome shotgun (WGS) entry which is preliminary data.</text>
</comment>
<protein>
    <recommendedName>
        <fullName evidence="3">Aldehyde oxidase/xanthine dehydrogenase a/b hammerhead domain-containing protein</fullName>
    </recommendedName>
</protein>
<dbReference type="GO" id="GO:0016491">
    <property type="term" value="F:oxidoreductase activity"/>
    <property type="evidence" value="ECO:0007669"/>
    <property type="project" value="UniProtKB-KW"/>
</dbReference>
<accession>A0A1Q8CK84</accession>
<evidence type="ECO:0000256" key="2">
    <source>
        <dbReference type="ARBA" id="ARBA00023002"/>
    </source>
</evidence>